<protein>
    <submittedName>
        <fullName evidence="2">Uncharacterized protein</fullName>
    </submittedName>
</protein>
<keyword evidence="3" id="KW-1185">Reference proteome</keyword>
<evidence type="ECO:0000313" key="3">
    <source>
        <dbReference type="Proteomes" id="UP000593562"/>
    </source>
</evidence>
<keyword evidence="1" id="KW-0812">Transmembrane</keyword>
<comment type="caution">
    <text evidence="2">The sequence shown here is derived from an EMBL/GenBank/DDBJ whole genome shotgun (WGS) entry which is preliminary data.</text>
</comment>
<accession>A0A7J7CS17</accession>
<evidence type="ECO:0000256" key="1">
    <source>
        <dbReference type="SAM" id="Phobius"/>
    </source>
</evidence>
<proteinExistence type="predicted"/>
<evidence type="ECO:0000313" key="2">
    <source>
        <dbReference type="EMBL" id="KAF5736844.1"/>
    </source>
</evidence>
<dbReference type="EMBL" id="JAAARO010000014">
    <property type="protein sequence ID" value="KAF5736844.1"/>
    <property type="molecule type" value="Genomic_DNA"/>
</dbReference>
<dbReference type="InParanoid" id="A0A7J7CS17"/>
<sequence>MVDLVVLEPFEGSHRLVAAGLIISSGAGVMMYASLEKGLENRTGNEASSLPKLDGLI</sequence>
<keyword evidence="1" id="KW-0472">Membrane</keyword>
<keyword evidence="1" id="KW-1133">Transmembrane helix</keyword>
<gene>
    <name evidence="2" type="ORF">HS088_TW14G00999</name>
</gene>
<organism evidence="2 3">
    <name type="scientific">Tripterygium wilfordii</name>
    <name type="common">Thunder God vine</name>
    <dbReference type="NCBI Taxonomy" id="458696"/>
    <lineage>
        <taxon>Eukaryota</taxon>
        <taxon>Viridiplantae</taxon>
        <taxon>Streptophyta</taxon>
        <taxon>Embryophyta</taxon>
        <taxon>Tracheophyta</taxon>
        <taxon>Spermatophyta</taxon>
        <taxon>Magnoliopsida</taxon>
        <taxon>eudicotyledons</taxon>
        <taxon>Gunneridae</taxon>
        <taxon>Pentapetalae</taxon>
        <taxon>rosids</taxon>
        <taxon>fabids</taxon>
        <taxon>Celastrales</taxon>
        <taxon>Celastraceae</taxon>
        <taxon>Tripterygium</taxon>
    </lineage>
</organism>
<dbReference type="AlphaFoldDB" id="A0A7J7CS17"/>
<reference evidence="2 3" key="1">
    <citation type="journal article" date="2020" name="Nat. Commun.">
        <title>Genome of Tripterygium wilfordii and identification of cytochrome P450 involved in triptolide biosynthesis.</title>
        <authorList>
            <person name="Tu L."/>
            <person name="Su P."/>
            <person name="Zhang Z."/>
            <person name="Gao L."/>
            <person name="Wang J."/>
            <person name="Hu T."/>
            <person name="Zhou J."/>
            <person name="Zhang Y."/>
            <person name="Zhao Y."/>
            <person name="Liu Y."/>
            <person name="Song Y."/>
            <person name="Tong Y."/>
            <person name="Lu Y."/>
            <person name="Yang J."/>
            <person name="Xu C."/>
            <person name="Jia M."/>
            <person name="Peters R.J."/>
            <person name="Huang L."/>
            <person name="Gao W."/>
        </authorList>
    </citation>
    <scope>NUCLEOTIDE SEQUENCE [LARGE SCALE GENOMIC DNA]</scope>
    <source>
        <strain evidence="3">cv. XIE 37</strain>
        <tissue evidence="2">Leaf</tissue>
    </source>
</reference>
<feature type="transmembrane region" description="Helical" evidence="1">
    <location>
        <begin position="16"/>
        <end position="35"/>
    </location>
</feature>
<dbReference type="Proteomes" id="UP000593562">
    <property type="component" value="Unassembled WGS sequence"/>
</dbReference>
<name>A0A7J7CS17_TRIWF</name>